<name>A0A1Y3PTQ1_9BACI</name>
<proteinExistence type="inferred from homology"/>
<evidence type="ECO:0000313" key="16">
    <source>
        <dbReference type="Proteomes" id="UP000196475"/>
    </source>
</evidence>
<keyword evidence="4" id="KW-0533">Nickel</keyword>
<comment type="similarity">
    <text evidence="10">Belongs to the binding-protein-dependent transport system permease family. OppBC subfamily.</text>
</comment>
<evidence type="ECO:0000256" key="4">
    <source>
        <dbReference type="ARBA" id="ARBA00022596"/>
    </source>
</evidence>
<feature type="transmembrane region" description="Helical" evidence="13">
    <location>
        <begin position="143"/>
        <end position="170"/>
    </location>
</feature>
<dbReference type="GO" id="GO:0005886">
    <property type="term" value="C:plasma membrane"/>
    <property type="evidence" value="ECO:0007669"/>
    <property type="project" value="UniProtKB-SubCell"/>
</dbReference>
<dbReference type="AlphaFoldDB" id="A0A1Y3PTQ1"/>
<protein>
    <recommendedName>
        <fullName evidence="12">Nickel import system permease protein NikB</fullName>
    </recommendedName>
</protein>
<dbReference type="Pfam" id="PF00528">
    <property type="entry name" value="BPD_transp_1"/>
    <property type="match status" value="1"/>
</dbReference>
<evidence type="ECO:0000256" key="9">
    <source>
        <dbReference type="ARBA" id="ARBA00023136"/>
    </source>
</evidence>
<sequence length="327" mass="36117">MPKVGCRLFEYIVRRIVYGLLILLVMTVFTFVVMRLVPGDVVTLQLAQAGVVSEEQMAALKSEMGLDKPVWQQLLIWLKDALQGDLGTSLWSQQPVMDMIAKRLPVTLELVGLSVIISLLVGIPLGVIAAVKHGKWADQLIRVTAITGLSIPNFWLGLLIITFLSLWFGWIPPIAYRSFLEDPAVNLQKMILPALALAVTLSASTIRMTRSALLEVLHSDFIRTVRAKGASERIVIYKHALRNSLISVVTLVGLQIGILLGGTVVLEYIFSIPGMGSLIFETVSNRDYPVVQACVLIYGGMFILVNLLVDITYGWIDPRIRHQSSNA</sequence>
<keyword evidence="9 13" id="KW-0472">Membrane</keyword>
<comment type="subcellular location">
    <subcellularLocation>
        <location evidence="1 13">Cell membrane</location>
        <topology evidence="1 13">Multi-pass membrane protein</topology>
    </subcellularLocation>
</comment>
<evidence type="ECO:0000256" key="10">
    <source>
        <dbReference type="ARBA" id="ARBA00024202"/>
    </source>
</evidence>
<evidence type="ECO:0000313" key="15">
    <source>
        <dbReference type="EMBL" id="OUM90730.1"/>
    </source>
</evidence>
<dbReference type="EMBL" id="LZRT01000010">
    <property type="protein sequence ID" value="OUM90730.1"/>
    <property type="molecule type" value="Genomic_DNA"/>
</dbReference>
<feature type="transmembrane region" description="Helical" evidence="13">
    <location>
        <begin position="245"/>
        <end position="270"/>
    </location>
</feature>
<evidence type="ECO:0000256" key="12">
    <source>
        <dbReference type="ARBA" id="ARBA00044774"/>
    </source>
</evidence>
<dbReference type="GO" id="GO:0015099">
    <property type="term" value="F:nickel cation transmembrane transporter activity"/>
    <property type="evidence" value="ECO:0007669"/>
    <property type="project" value="InterPro"/>
</dbReference>
<dbReference type="Pfam" id="PF19300">
    <property type="entry name" value="BPD_transp_1_N"/>
    <property type="match status" value="1"/>
</dbReference>
<evidence type="ECO:0000259" key="14">
    <source>
        <dbReference type="PROSITE" id="PS50928"/>
    </source>
</evidence>
<dbReference type="Gene3D" id="1.10.3720.10">
    <property type="entry name" value="MetI-like"/>
    <property type="match status" value="1"/>
</dbReference>
<feature type="transmembrane region" description="Helical" evidence="13">
    <location>
        <begin position="190"/>
        <end position="209"/>
    </location>
</feature>
<dbReference type="CDD" id="cd06261">
    <property type="entry name" value="TM_PBP2"/>
    <property type="match status" value="1"/>
</dbReference>
<evidence type="ECO:0000256" key="11">
    <source>
        <dbReference type="ARBA" id="ARBA00038669"/>
    </source>
</evidence>
<organism evidence="15 16">
    <name type="scientific">Bacillus thermozeamaize</name>
    <dbReference type="NCBI Taxonomy" id="230954"/>
    <lineage>
        <taxon>Bacteria</taxon>
        <taxon>Bacillati</taxon>
        <taxon>Bacillota</taxon>
        <taxon>Bacilli</taxon>
        <taxon>Bacillales</taxon>
        <taxon>Bacillaceae</taxon>
        <taxon>Bacillus</taxon>
    </lineage>
</organism>
<keyword evidence="6 13" id="KW-1133">Transmembrane helix</keyword>
<evidence type="ECO:0000256" key="2">
    <source>
        <dbReference type="ARBA" id="ARBA00022448"/>
    </source>
</evidence>
<feature type="transmembrane region" description="Helical" evidence="13">
    <location>
        <begin position="290"/>
        <end position="316"/>
    </location>
</feature>
<dbReference type="PROSITE" id="PS50928">
    <property type="entry name" value="ABC_TM1"/>
    <property type="match status" value="1"/>
</dbReference>
<keyword evidence="8" id="KW-0921">Nickel transport</keyword>
<keyword evidence="3" id="KW-1003">Cell membrane</keyword>
<evidence type="ECO:0000256" key="7">
    <source>
        <dbReference type="ARBA" id="ARBA00023065"/>
    </source>
</evidence>
<accession>A0A1Y3PTQ1</accession>
<feature type="domain" description="ABC transmembrane type-1" evidence="14">
    <location>
        <begin position="104"/>
        <end position="309"/>
    </location>
</feature>
<evidence type="ECO:0000256" key="3">
    <source>
        <dbReference type="ARBA" id="ARBA00022475"/>
    </source>
</evidence>
<feature type="transmembrane region" description="Helical" evidence="13">
    <location>
        <begin position="110"/>
        <end position="131"/>
    </location>
</feature>
<keyword evidence="2 13" id="KW-0813">Transport</keyword>
<evidence type="ECO:0000256" key="13">
    <source>
        <dbReference type="RuleBase" id="RU363032"/>
    </source>
</evidence>
<dbReference type="InterPro" id="IPR035906">
    <property type="entry name" value="MetI-like_sf"/>
</dbReference>
<dbReference type="InterPro" id="IPR050045">
    <property type="entry name" value="Opp2B"/>
</dbReference>
<feature type="transmembrane region" description="Helical" evidence="13">
    <location>
        <begin position="12"/>
        <end position="34"/>
    </location>
</feature>
<dbReference type="Proteomes" id="UP000196475">
    <property type="component" value="Unassembled WGS sequence"/>
</dbReference>
<evidence type="ECO:0000256" key="5">
    <source>
        <dbReference type="ARBA" id="ARBA00022692"/>
    </source>
</evidence>
<gene>
    <name evidence="15" type="ORF">BAA01_07025</name>
</gene>
<comment type="subunit">
    <text evidence="11">The complex is composed of two ATP-binding proteins (NikD and NikE), two transmembrane proteins (NikB and NikC) and a solute-binding protein (NikA).</text>
</comment>
<dbReference type="NCBIfam" id="NF045470">
    <property type="entry name" value="Opp2B"/>
    <property type="match status" value="1"/>
</dbReference>
<keyword evidence="5 13" id="KW-0812">Transmembrane</keyword>
<reference evidence="16" key="1">
    <citation type="submission" date="2016-06" db="EMBL/GenBank/DDBJ databases">
        <authorList>
            <person name="Nascimento L."/>
            <person name="Pereira R.V."/>
            <person name="Martins L.F."/>
            <person name="Quaggio R.B."/>
            <person name="Silva A.M."/>
            <person name="Setubal J.C."/>
        </authorList>
    </citation>
    <scope>NUCLEOTIDE SEQUENCE [LARGE SCALE GENOMIC DNA]</scope>
</reference>
<dbReference type="InterPro" id="IPR045621">
    <property type="entry name" value="BPD_transp_1_N"/>
</dbReference>
<dbReference type="PANTHER" id="PTHR43163">
    <property type="entry name" value="DIPEPTIDE TRANSPORT SYSTEM PERMEASE PROTEIN DPPB-RELATED"/>
    <property type="match status" value="1"/>
</dbReference>
<evidence type="ECO:0000256" key="6">
    <source>
        <dbReference type="ARBA" id="ARBA00022989"/>
    </source>
</evidence>
<evidence type="ECO:0000256" key="8">
    <source>
        <dbReference type="ARBA" id="ARBA00023112"/>
    </source>
</evidence>
<dbReference type="PANTHER" id="PTHR43163:SF6">
    <property type="entry name" value="DIPEPTIDE TRANSPORT SYSTEM PERMEASE PROTEIN DPPB-RELATED"/>
    <property type="match status" value="1"/>
</dbReference>
<keyword evidence="7" id="KW-0406">Ion transport</keyword>
<evidence type="ECO:0000256" key="1">
    <source>
        <dbReference type="ARBA" id="ARBA00004651"/>
    </source>
</evidence>
<dbReference type="InterPro" id="IPR000515">
    <property type="entry name" value="MetI-like"/>
</dbReference>
<comment type="caution">
    <text evidence="15">The sequence shown here is derived from an EMBL/GenBank/DDBJ whole genome shotgun (WGS) entry which is preliminary data.</text>
</comment>
<dbReference type="SUPFAM" id="SSF161098">
    <property type="entry name" value="MetI-like"/>
    <property type="match status" value="1"/>
</dbReference>